<keyword evidence="1 2" id="KW-0129">CBS domain</keyword>
<feature type="domain" description="CBS" evidence="3">
    <location>
        <begin position="7"/>
        <end position="65"/>
    </location>
</feature>
<name>C6BYA1_MARSD</name>
<reference evidence="4 5" key="1">
    <citation type="submission" date="2009-06" db="EMBL/GenBank/DDBJ databases">
        <title>Complete sequence of Desulfovibrio salexigens DSM 2638.</title>
        <authorList>
            <consortium name="US DOE Joint Genome Institute"/>
            <person name="Lucas S."/>
            <person name="Copeland A."/>
            <person name="Lapidus A."/>
            <person name="Glavina del Rio T."/>
            <person name="Tice H."/>
            <person name="Bruce D."/>
            <person name="Goodwin L."/>
            <person name="Pitluck S."/>
            <person name="Munk A.C."/>
            <person name="Brettin T."/>
            <person name="Detter J.C."/>
            <person name="Han C."/>
            <person name="Tapia R."/>
            <person name="Larimer F."/>
            <person name="Land M."/>
            <person name="Hauser L."/>
            <person name="Kyrpides N."/>
            <person name="Anderson I."/>
            <person name="Wall J.D."/>
            <person name="Arkin A.P."/>
            <person name="Dehal P."/>
            <person name="Chivian D."/>
            <person name="Giles B."/>
            <person name="Hazen T.C."/>
        </authorList>
    </citation>
    <scope>NUCLEOTIDE SEQUENCE [LARGE SCALE GENOMIC DNA]</scope>
    <source>
        <strain evidence="5">ATCC 14822 / DSM 2638 / NCIMB 8403 / VKM B-1763</strain>
    </source>
</reference>
<dbReference type="SMART" id="SM00116">
    <property type="entry name" value="CBS"/>
    <property type="match status" value="2"/>
</dbReference>
<dbReference type="PANTHER" id="PTHR43080">
    <property type="entry name" value="CBS DOMAIN-CONTAINING PROTEIN CBSX3, MITOCHONDRIAL"/>
    <property type="match status" value="1"/>
</dbReference>
<evidence type="ECO:0000313" key="4">
    <source>
        <dbReference type="EMBL" id="ACS78692.1"/>
    </source>
</evidence>
<dbReference type="PROSITE" id="PS51371">
    <property type="entry name" value="CBS"/>
    <property type="match status" value="2"/>
</dbReference>
<accession>C6BYA1</accession>
<dbReference type="InterPro" id="IPR046342">
    <property type="entry name" value="CBS_dom_sf"/>
</dbReference>
<evidence type="ECO:0000256" key="2">
    <source>
        <dbReference type="PROSITE-ProRule" id="PRU00703"/>
    </source>
</evidence>
<dbReference type="RefSeq" id="WP_015850511.1">
    <property type="nucleotide sequence ID" value="NC_012881.1"/>
</dbReference>
<organism evidence="4 5">
    <name type="scientific">Maridesulfovibrio salexigens (strain ATCC 14822 / DSM 2638 / NCIMB 8403 / VKM B-1763)</name>
    <name type="common">Desulfovibrio salexigens</name>
    <dbReference type="NCBI Taxonomy" id="526222"/>
    <lineage>
        <taxon>Bacteria</taxon>
        <taxon>Pseudomonadati</taxon>
        <taxon>Thermodesulfobacteriota</taxon>
        <taxon>Desulfovibrionia</taxon>
        <taxon>Desulfovibrionales</taxon>
        <taxon>Desulfovibrionaceae</taxon>
        <taxon>Maridesulfovibrio</taxon>
    </lineage>
</organism>
<dbReference type="Proteomes" id="UP000002601">
    <property type="component" value="Chromosome"/>
</dbReference>
<gene>
    <name evidence="4" type="ordered locus">Desal_0626</name>
</gene>
<dbReference type="STRING" id="526222.Desal_0626"/>
<dbReference type="InterPro" id="IPR045865">
    <property type="entry name" value="ACT-like_dom_sf"/>
</dbReference>
<evidence type="ECO:0000259" key="3">
    <source>
        <dbReference type="PROSITE" id="PS51371"/>
    </source>
</evidence>
<dbReference type="HOGENOM" id="CLU_040681_6_0_7"/>
<dbReference type="Pfam" id="PF00571">
    <property type="entry name" value="CBS"/>
    <property type="match status" value="2"/>
</dbReference>
<evidence type="ECO:0000256" key="1">
    <source>
        <dbReference type="ARBA" id="ARBA00023122"/>
    </source>
</evidence>
<proteinExistence type="predicted"/>
<dbReference type="Gene3D" id="3.10.580.10">
    <property type="entry name" value="CBS-domain"/>
    <property type="match status" value="1"/>
</dbReference>
<dbReference type="AlphaFoldDB" id="C6BYA1"/>
<dbReference type="OrthoDB" id="9802114at2"/>
<feature type="domain" description="CBS" evidence="3">
    <location>
        <begin position="81"/>
        <end position="137"/>
    </location>
</feature>
<dbReference type="PANTHER" id="PTHR43080:SF2">
    <property type="entry name" value="CBS DOMAIN-CONTAINING PROTEIN"/>
    <property type="match status" value="1"/>
</dbReference>
<sequence>MYVGLKMLKDFVTVTPDTLVKEADKILEDNQLWMLLVKDGEDLVGYVTKEDVRAALPSVISSLDKHELSYLLSKITVREVVRKNITTIPPETEIEAAADLMFEMNLSGLAVVDENKKLIGYINRNKMLELLVEEMGLKQGGSRIVVDVEERTGVLYEVAGIISNMKYNIISTGLFHHNNRRMVVIRVDTEDPSPIVAALQDRKYLVVGPEDFMDEWSTK</sequence>
<evidence type="ECO:0000313" key="5">
    <source>
        <dbReference type="Proteomes" id="UP000002601"/>
    </source>
</evidence>
<dbReference type="Gene3D" id="3.30.70.260">
    <property type="match status" value="1"/>
</dbReference>
<dbReference type="SUPFAM" id="SSF54631">
    <property type="entry name" value="CBS-domain pair"/>
    <property type="match status" value="1"/>
</dbReference>
<protein>
    <submittedName>
        <fullName evidence="4">CBS domain containing protein</fullName>
    </submittedName>
</protein>
<keyword evidence="5" id="KW-1185">Reference proteome</keyword>
<dbReference type="eggNOG" id="COG0517">
    <property type="taxonomic scope" value="Bacteria"/>
</dbReference>
<dbReference type="InterPro" id="IPR051257">
    <property type="entry name" value="Diverse_CBS-Domain"/>
</dbReference>
<dbReference type="InterPro" id="IPR000644">
    <property type="entry name" value="CBS_dom"/>
</dbReference>
<dbReference type="EMBL" id="CP001649">
    <property type="protein sequence ID" value="ACS78692.1"/>
    <property type="molecule type" value="Genomic_DNA"/>
</dbReference>
<dbReference type="SUPFAM" id="SSF55021">
    <property type="entry name" value="ACT-like"/>
    <property type="match status" value="1"/>
</dbReference>
<dbReference type="KEGG" id="dsa:Desal_0626"/>